<gene>
    <name evidence="2" type="ORF">HNR42_002239</name>
</gene>
<dbReference type="Proteomes" id="UP000569951">
    <property type="component" value="Unassembled WGS sequence"/>
</dbReference>
<comment type="caution">
    <text evidence="2">The sequence shown here is derived from an EMBL/GenBank/DDBJ whole genome shotgun (WGS) entry which is preliminary data.</text>
</comment>
<proteinExistence type="predicted"/>
<feature type="region of interest" description="Disordered" evidence="1">
    <location>
        <begin position="90"/>
        <end position="113"/>
    </location>
</feature>
<name>A0A841I1E0_9DEIO</name>
<dbReference type="EMBL" id="JACHHG010000007">
    <property type="protein sequence ID" value="MBB6098804.1"/>
    <property type="molecule type" value="Genomic_DNA"/>
</dbReference>
<evidence type="ECO:0000313" key="3">
    <source>
        <dbReference type="Proteomes" id="UP000569951"/>
    </source>
</evidence>
<reference evidence="2 3" key="1">
    <citation type="submission" date="2020-08" db="EMBL/GenBank/DDBJ databases">
        <title>Genomic Encyclopedia of Type Strains, Phase IV (KMG-IV): sequencing the most valuable type-strain genomes for metagenomic binning, comparative biology and taxonomic classification.</title>
        <authorList>
            <person name="Goeker M."/>
        </authorList>
    </citation>
    <scope>NUCLEOTIDE SEQUENCE [LARGE SCALE GENOMIC DNA]</scope>
    <source>
        <strain evidence="2 3">DSM 21458</strain>
    </source>
</reference>
<evidence type="ECO:0000256" key="1">
    <source>
        <dbReference type="SAM" id="MobiDB-lite"/>
    </source>
</evidence>
<accession>A0A841I1E0</accession>
<evidence type="ECO:0008006" key="4">
    <source>
        <dbReference type="Google" id="ProtNLM"/>
    </source>
</evidence>
<dbReference type="RefSeq" id="WP_183987556.1">
    <property type="nucleotide sequence ID" value="NZ_JACHHG010000007.1"/>
</dbReference>
<sequence>MRRPPVLLILISVLAGIGIMQMTLMIGATAYRSALWGRQISEVRDEVNRLRRDVRILEQVRAHADDPEYLRSLARCLGFVGTDEQVIVDQKAPHQPNPAECRAPALTGEPRAP</sequence>
<protein>
    <recommendedName>
        <fullName evidence="4">Cell division protein FtsB</fullName>
    </recommendedName>
</protein>
<keyword evidence="3" id="KW-1185">Reference proteome</keyword>
<evidence type="ECO:0000313" key="2">
    <source>
        <dbReference type="EMBL" id="MBB6098804.1"/>
    </source>
</evidence>
<organism evidence="2 3">
    <name type="scientific">Deinobacterium chartae</name>
    <dbReference type="NCBI Taxonomy" id="521158"/>
    <lineage>
        <taxon>Bacteria</taxon>
        <taxon>Thermotogati</taxon>
        <taxon>Deinococcota</taxon>
        <taxon>Deinococci</taxon>
        <taxon>Deinococcales</taxon>
        <taxon>Deinococcaceae</taxon>
        <taxon>Deinobacterium</taxon>
    </lineage>
</organism>
<dbReference type="AlphaFoldDB" id="A0A841I1E0"/>